<comment type="caution">
    <text evidence="1">The sequence shown here is derived from an EMBL/GenBank/DDBJ whole genome shotgun (WGS) entry which is preliminary data.</text>
</comment>
<dbReference type="Proteomes" id="UP000805649">
    <property type="component" value="Unassembled WGS sequence"/>
</dbReference>
<organism evidence="1 2">
    <name type="scientific">Colletotrichum truncatum</name>
    <name type="common">Anthracnose fungus</name>
    <name type="synonym">Colletotrichum capsici</name>
    <dbReference type="NCBI Taxonomy" id="5467"/>
    <lineage>
        <taxon>Eukaryota</taxon>
        <taxon>Fungi</taxon>
        <taxon>Dikarya</taxon>
        <taxon>Ascomycota</taxon>
        <taxon>Pezizomycotina</taxon>
        <taxon>Sordariomycetes</taxon>
        <taxon>Hypocreomycetidae</taxon>
        <taxon>Glomerellales</taxon>
        <taxon>Glomerellaceae</taxon>
        <taxon>Colletotrichum</taxon>
        <taxon>Colletotrichum truncatum species complex</taxon>
    </lineage>
</organism>
<proteinExistence type="predicted"/>
<name>A0ACC3Z772_COLTU</name>
<evidence type="ECO:0000313" key="2">
    <source>
        <dbReference type="Proteomes" id="UP000805649"/>
    </source>
</evidence>
<keyword evidence="2" id="KW-1185">Reference proteome</keyword>
<evidence type="ECO:0000313" key="1">
    <source>
        <dbReference type="EMBL" id="KAL0939944.1"/>
    </source>
</evidence>
<accession>A0ACC3Z772</accession>
<protein>
    <submittedName>
        <fullName evidence="1">Serine endopeptidase</fullName>
    </submittedName>
</protein>
<sequence>MRVSHILHALPLACGVLAIRRRDDADSIVATKQFIIEVEKGTDVDALSAKLSSNRGAKIVKTFKSDVFTGLTIESETDNIDSLQLDAGISKAWTANQIWLSPYEPVAQFDSDIAALNYSQHKHTGVDKAHEAGIFGKGARVAVIDTGADYNHPALGGGFGPGFKAAGGWDFVGDEGWPSLGAVKKPDNDPMDSKHHGTHVAGIIAGKSEWFTGVAPEAELYLYKVFSQLGSTDDATLIDALIRAYEEGADVITASIGGAGGFSGGPWATVASRIAEQGVVVTISAANSGVEGPIYGSSGAAGKEVLAIASGEAGTWPGMPFELTFNLGDQSNTTLSGYLSNYNPWTIKDWSILPLSFDTSDPAQACKDVPENTPDLSDKIVLVRRGGCDLLEKESALMPYNATYVMFYNNEEATQDPLSWLSKPKSLVDAKVGEAIIETIKAGGNVTADFSKFTDPDYYVGMHNSVGLYPNQFTSWGGLYNLELKPDVAAPGGRILSPVPGNRWAVLSGTSMSCPYVAGIAALYIGKYGGRKVHGRGFGKMLNRRIISSGASMPWSIADSNKPLDTGFWAPTIQVGSGIVNAWKVLSYKTGLTFDKFALNDTEHFNKVQTVEIANNADVEVEYHFALQPAAGIEAKTPSTPFLNVLADLKPLKMVPSVELPSGTFKLKPGEARKAEFIFDYPQGLDQTRQPLFSGKILISSSLGEELAVPYFGAAFSLNEQYDTLLEPGTVSMHSGTPSLDVDQKPNVTFDLGRYVHDYFRVYATFRYGCSELRWDIFEPGFEESQWKYPPVVGKDGYVGSATNFIYADSLGYYSEDIHTPDDVVPFPIHVVTRNTKTSFPRHTYIWLGKLANDSNIAPGQYQMRFAALKPFGVPQEANDWDVFKTPVITVLPKPTA</sequence>
<reference evidence="1 2" key="1">
    <citation type="journal article" date="2020" name="Phytopathology">
        <title>Genome Sequence Resources of Colletotrichum truncatum, C. plurivorum, C. musicola, and C. sojae: Four Species Pathogenic to Soybean (Glycine max).</title>
        <authorList>
            <person name="Rogerio F."/>
            <person name="Boufleur T.R."/>
            <person name="Ciampi-Guillardi M."/>
            <person name="Sukno S.A."/>
            <person name="Thon M.R."/>
            <person name="Massola Junior N.S."/>
            <person name="Baroncelli R."/>
        </authorList>
    </citation>
    <scope>NUCLEOTIDE SEQUENCE [LARGE SCALE GENOMIC DNA]</scope>
    <source>
        <strain evidence="1 2">CMES1059</strain>
    </source>
</reference>
<gene>
    <name evidence="1" type="ORF">CTRU02_206554</name>
</gene>
<dbReference type="EMBL" id="VUJX02000003">
    <property type="protein sequence ID" value="KAL0939944.1"/>
    <property type="molecule type" value="Genomic_DNA"/>
</dbReference>